<dbReference type="InterPro" id="IPR055431">
    <property type="entry name" value="RsgI_M"/>
</dbReference>
<evidence type="ECO:0000256" key="1">
    <source>
        <dbReference type="ARBA" id="ARBA00004162"/>
    </source>
</evidence>
<evidence type="ECO:0000313" key="9">
    <source>
        <dbReference type="Proteomes" id="UP000593802"/>
    </source>
</evidence>
<keyword evidence="5" id="KW-0472">Membrane</keyword>
<dbReference type="PROSITE" id="PS51849">
    <property type="entry name" value="RSGI_N"/>
    <property type="match status" value="1"/>
</dbReference>
<evidence type="ECO:0000256" key="5">
    <source>
        <dbReference type="ARBA" id="ARBA00023136"/>
    </source>
</evidence>
<dbReference type="AlphaFoldDB" id="A0A7I8DGX1"/>
<name>A0A7I8DGX1_9BACL</name>
<evidence type="ECO:0000313" key="8">
    <source>
        <dbReference type="EMBL" id="BCJ88126.1"/>
    </source>
</evidence>
<dbReference type="EMBL" id="AP023366">
    <property type="protein sequence ID" value="BCJ88126.1"/>
    <property type="molecule type" value="Genomic_DNA"/>
</dbReference>
<dbReference type="GO" id="GO:0005886">
    <property type="term" value="C:plasma membrane"/>
    <property type="evidence" value="ECO:0007669"/>
    <property type="project" value="UniProtKB-SubCell"/>
</dbReference>
<proteinExistence type="predicted"/>
<dbReference type="KEGG" id="eff:skT53_31110"/>
<keyword evidence="3" id="KW-0812">Transmembrane</keyword>
<feature type="region of interest" description="Disordered" evidence="6">
    <location>
        <begin position="270"/>
        <end position="422"/>
    </location>
</feature>
<dbReference type="Pfam" id="PF12791">
    <property type="entry name" value="RsgI_N"/>
    <property type="match status" value="1"/>
</dbReference>
<reference evidence="8 9" key="1">
    <citation type="submission" date="2020-08" db="EMBL/GenBank/DDBJ databases">
        <title>Complete Genome Sequence of Effusibacillus dendaii Strain skT53, Isolated from Farmland soil.</title>
        <authorList>
            <person name="Konishi T."/>
            <person name="Kawasaki H."/>
        </authorList>
    </citation>
    <scope>NUCLEOTIDE SEQUENCE [LARGE SCALE GENOMIC DNA]</scope>
    <source>
        <strain evidence="9">skT53</strain>
    </source>
</reference>
<organism evidence="8 9">
    <name type="scientific">Effusibacillus dendaii</name>
    <dbReference type="NCBI Taxonomy" id="2743772"/>
    <lineage>
        <taxon>Bacteria</taxon>
        <taxon>Bacillati</taxon>
        <taxon>Bacillota</taxon>
        <taxon>Bacilli</taxon>
        <taxon>Bacillales</taxon>
        <taxon>Alicyclobacillaceae</taxon>
        <taxon>Effusibacillus</taxon>
    </lineage>
</organism>
<evidence type="ECO:0000256" key="6">
    <source>
        <dbReference type="SAM" id="MobiDB-lite"/>
    </source>
</evidence>
<feature type="domain" description="RsgI N-terminal anti-sigma" evidence="7">
    <location>
        <begin position="4"/>
        <end position="51"/>
    </location>
</feature>
<dbReference type="InterPro" id="IPR024449">
    <property type="entry name" value="Anti-sigma_RsgI_N"/>
</dbReference>
<keyword evidence="4" id="KW-1133">Transmembrane helix</keyword>
<keyword evidence="2" id="KW-1003">Cell membrane</keyword>
<comment type="subcellular location">
    <subcellularLocation>
        <location evidence="1">Cell membrane</location>
        <topology evidence="1">Single-pass membrane protein</topology>
    </subcellularLocation>
</comment>
<dbReference type="Pfam" id="PF23750">
    <property type="entry name" value="RsgI_M"/>
    <property type="match status" value="1"/>
</dbReference>
<feature type="compositionally biased region" description="Basic and acidic residues" evidence="6">
    <location>
        <begin position="317"/>
        <end position="327"/>
    </location>
</feature>
<feature type="compositionally biased region" description="Basic and acidic residues" evidence="6">
    <location>
        <begin position="336"/>
        <end position="371"/>
    </location>
</feature>
<feature type="compositionally biased region" description="Basic and acidic residues" evidence="6">
    <location>
        <begin position="393"/>
        <end position="422"/>
    </location>
</feature>
<feature type="compositionally biased region" description="Basic and acidic residues" evidence="6">
    <location>
        <begin position="270"/>
        <end position="285"/>
    </location>
</feature>
<evidence type="ECO:0000256" key="3">
    <source>
        <dbReference type="ARBA" id="ARBA00022692"/>
    </source>
</evidence>
<gene>
    <name evidence="8" type="ORF">skT53_31110</name>
</gene>
<evidence type="ECO:0000256" key="2">
    <source>
        <dbReference type="ARBA" id="ARBA00022475"/>
    </source>
</evidence>
<evidence type="ECO:0000256" key="4">
    <source>
        <dbReference type="ARBA" id="ARBA00022989"/>
    </source>
</evidence>
<accession>A0A7I8DGX1</accession>
<dbReference type="Proteomes" id="UP000593802">
    <property type="component" value="Chromosome"/>
</dbReference>
<dbReference type="RefSeq" id="WP_200758784.1">
    <property type="nucleotide sequence ID" value="NZ_AP023366.1"/>
</dbReference>
<protein>
    <recommendedName>
        <fullName evidence="7">RsgI N-terminal anti-sigma domain-containing protein</fullName>
    </recommendedName>
</protein>
<evidence type="ECO:0000259" key="7">
    <source>
        <dbReference type="PROSITE" id="PS51849"/>
    </source>
</evidence>
<keyword evidence="9" id="KW-1185">Reference proteome</keyword>
<sequence length="422" mass="46156">MRKSKGVIMKISGSHAIVMTADRQFVKIPVPSGIQLGEEIEFSVPGFSRSYLAWRRVAPLAAAFVLAIGLWQASEIVQAKRVSAYVALDINPSLELAINKEKSVLKTEPLNDDGKVLVADLHLEGKPVEQAIDELTDQATKKGFIKPDSEILVTASAAPDAQIDVGSLEQILMTRVSEKVSKSGLSANVGGVVVSEKVREEAKTVGLSSGKYAVYLQAQATGLPVSVEELKREAVTTVVKKHGDEIKQILEHMNGDRNLEDLLQEWKAKKEKRDSKEGHDTDQVKPSESGVGELPKWVPGNWNRSDDGQRGNHPRKNTSDDRGKSQSDSKNNSESGDQRTPDNSGDDKGTSKQENPVEKKWTNQEGERLNPKGDVGASSHRVGPPDNGAVDNKWQRDKGAHDKRQNDDTPDRSTDHGDKSDR</sequence>